<evidence type="ECO:0000256" key="3">
    <source>
        <dbReference type="ARBA" id="ARBA00022529"/>
    </source>
</evidence>
<evidence type="ECO:0000256" key="2">
    <source>
        <dbReference type="ARBA" id="ARBA00022525"/>
    </source>
</evidence>
<proteinExistence type="predicted"/>
<dbReference type="PANTHER" id="PTHR14081:SF1">
    <property type="entry name" value="SPERM-ASSOCIATED ANTIGEN 11A-RELATED"/>
    <property type="match status" value="1"/>
</dbReference>
<evidence type="ECO:0000256" key="9">
    <source>
        <dbReference type="SAM" id="SignalP"/>
    </source>
</evidence>
<organism evidence="11 12">
    <name type="scientific">Equus przewalskii</name>
    <name type="common">Przewalski's horse</name>
    <name type="synonym">Equus caballus przewalskii</name>
    <dbReference type="NCBI Taxonomy" id="9798"/>
    <lineage>
        <taxon>Eukaryota</taxon>
        <taxon>Metazoa</taxon>
        <taxon>Chordata</taxon>
        <taxon>Craniata</taxon>
        <taxon>Vertebrata</taxon>
        <taxon>Euteleostomi</taxon>
        <taxon>Mammalia</taxon>
        <taxon>Eutheria</taxon>
        <taxon>Laurasiatheria</taxon>
        <taxon>Perissodactyla</taxon>
        <taxon>Equidae</taxon>
        <taxon>Equus</taxon>
    </lineage>
</organism>
<feature type="signal peptide" evidence="9">
    <location>
        <begin position="1"/>
        <end position="23"/>
    </location>
</feature>
<name>A0ABM2F206_EQUPR</name>
<dbReference type="RefSeq" id="XP_008527867.1">
    <property type="nucleotide sequence ID" value="XM_008529645.2"/>
</dbReference>
<feature type="region of interest" description="Disordered" evidence="8">
    <location>
        <begin position="26"/>
        <end position="48"/>
    </location>
</feature>
<keyword evidence="5" id="KW-0211">Defensin</keyword>
<reference evidence="12" key="1">
    <citation type="submission" date="2025-08" db="UniProtKB">
        <authorList>
            <consortium name="RefSeq"/>
        </authorList>
    </citation>
    <scope>IDENTIFICATION</scope>
    <source>
        <tissue evidence="12">Blood</tissue>
    </source>
</reference>
<keyword evidence="6" id="KW-0044">Antibiotic</keyword>
<dbReference type="InterPro" id="IPR001855">
    <property type="entry name" value="Defensin_beta-like"/>
</dbReference>
<evidence type="ECO:0000256" key="6">
    <source>
        <dbReference type="ARBA" id="ARBA00023022"/>
    </source>
</evidence>
<dbReference type="GeneID" id="103557233"/>
<evidence type="ECO:0000313" key="11">
    <source>
        <dbReference type="Proteomes" id="UP001652662"/>
    </source>
</evidence>
<keyword evidence="3" id="KW-0929">Antimicrobial</keyword>
<keyword evidence="11" id="KW-1185">Reference proteome</keyword>
<comment type="function">
    <text evidence="7">Has antimicrobial activity against E.coli. Plays a role in the defense response in the male reproductive tract, contributing to sperm maturation, storage and protection.</text>
</comment>
<evidence type="ECO:0000256" key="7">
    <source>
        <dbReference type="ARBA" id="ARBA00045473"/>
    </source>
</evidence>
<feature type="domain" description="Beta-defensin-like" evidence="10">
    <location>
        <begin position="77"/>
        <end position="108"/>
    </location>
</feature>
<dbReference type="Proteomes" id="UP001652662">
    <property type="component" value="Chromosome 28"/>
</dbReference>
<protein>
    <submittedName>
        <fullName evidence="12">Sperm-associated antigen 11B-like</fullName>
    </submittedName>
</protein>
<sequence length="112" mass="12893">MKQSLPQFALLLMALLFPGSARASYVNQQGTKGPREPREESPQRGTSRAHMFRLLVEDYLLPRTPPYEDPEPDFKIVNCKRSEGYCQEYCNYMEVQVGYCSKKKDACCLHPN</sequence>
<dbReference type="InterPro" id="IPR007988">
    <property type="entry name" value="Sperm_Ag_11A_B"/>
</dbReference>
<comment type="subcellular location">
    <subcellularLocation>
        <location evidence="1">Secreted</location>
    </subcellularLocation>
</comment>
<keyword evidence="4 9" id="KW-0732">Signal</keyword>
<evidence type="ECO:0000256" key="5">
    <source>
        <dbReference type="ARBA" id="ARBA00022940"/>
    </source>
</evidence>
<evidence type="ECO:0000313" key="12">
    <source>
        <dbReference type="RefSeq" id="XP_008527867.1"/>
    </source>
</evidence>
<accession>A0ABM2F206</accession>
<evidence type="ECO:0000256" key="1">
    <source>
        <dbReference type="ARBA" id="ARBA00004613"/>
    </source>
</evidence>
<gene>
    <name evidence="12" type="primary">LOC103557233</name>
</gene>
<dbReference type="Pfam" id="PF00711">
    <property type="entry name" value="Defensin_beta"/>
    <property type="match status" value="1"/>
</dbReference>
<evidence type="ECO:0000259" key="10">
    <source>
        <dbReference type="Pfam" id="PF00711"/>
    </source>
</evidence>
<keyword evidence="2" id="KW-0964">Secreted</keyword>
<dbReference type="Pfam" id="PF05324">
    <property type="entry name" value="Sperm_Ag_HE2"/>
    <property type="match status" value="1"/>
</dbReference>
<dbReference type="PANTHER" id="PTHR14081">
    <property type="entry name" value="SPERM-ASSOCIATED ANTIGEN 11A-RELATED-RELATED"/>
    <property type="match status" value="1"/>
</dbReference>
<feature type="chain" id="PRO_5045232318" evidence="9">
    <location>
        <begin position="24"/>
        <end position="112"/>
    </location>
</feature>
<evidence type="ECO:0000256" key="4">
    <source>
        <dbReference type="ARBA" id="ARBA00022729"/>
    </source>
</evidence>
<feature type="compositionally biased region" description="Basic and acidic residues" evidence="8">
    <location>
        <begin position="33"/>
        <end position="42"/>
    </location>
</feature>
<evidence type="ECO:0000256" key="8">
    <source>
        <dbReference type="SAM" id="MobiDB-lite"/>
    </source>
</evidence>